<dbReference type="EnsemblPlants" id="AET1Gv20358700.5">
    <property type="protein sequence ID" value="AET1Gv20358700.5"/>
    <property type="gene ID" value="AET1Gv20358700"/>
</dbReference>
<name>A0A452YAT0_AEGTS</name>
<sequence length="38" mass="4238">QSEESLELVSCPDSLWWSSSNFPSFGRRQGIPSTIVPL</sequence>
<protein>
    <submittedName>
        <fullName evidence="1">Uncharacterized protein</fullName>
    </submittedName>
</protein>
<accession>A0A452YAT0</accession>
<reference evidence="1" key="5">
    <citation type="journal article" date="2021" name="G3 (Bethesda)">
        <title>Aegilops tauschii genome assembly Aet v5.0 features greater sequence contiguity and improved annotation.</title>
        <authorList>
            <person name="Wang L."/>
            <person name="Zhu T."/>
            <person name="Rodriguez J.C."/>
            <person name="Deal K.R."/>
            <person name="Dubcovsky J."/>
            <person name="McGuire P.E."/>
            <person name="Lux T."/>
            <person name="Spannagl M."/>
            <person name="Mayer K.F.X."/>
            <person name="Baldrich P."/>
            <person name="Meyers B.C."/>
            <person name="Huo N."/>
            <person name="Gu Y.Q."/>
            <person name="Zhou H."/>
            <person name="Devos K.M."/>
            <person name="Bennetzen J.L."/>
            <person name="Unver T."/>
            <person name="Budak H."/>
            <person name="Gulick P.J."/>
            <person name="Galiba G."/>
            <person name="Kalapos B."/>
            <person name="Nelson D.R."/>
            <person name="Li P."/>
            <person name="You F.M."/>
            <person name="Luo M.C."/>
            <person name="Dvorak J."/>
        </authorList>
    </citation>
    <scope>NUCLEOTIDE SEQUENCE [LARGE SCALE GENOMIC DNA]</scope>
    <source>
        <strain evidence="1">cv. AL8/78</strain>
    </source>
</reference>
<organism evidence="1 2">
    <name type="scientific">Aegilops tauschii subsp. strangulata</name>
    <name type="common">Goatgrass</name>
    <dbReference type="NCBI Taxonomy" id="200361"/>
    <lineage>
        <taxon>Eukaryota</taxon>
        <taxon>Viridiplantae</taxon>
        <taxon>Streptophyta</taxon>
        <taxon>Embryophyta</taxon>
        <taxon>Tracheophyta</taxon>
        <taxon>Spermatophyta</taxon>
        <taxon>Magnoliopsida</taxon>
        <taxon>Liliopsida</taxon>
        <taxon>Poales</taxon>
        <taxon>Poaceae</taxon>
        <taxon>BOP clade</taxon>
        <taxon>Pooideae</taxon>
        <taxon>Triticodae</taxon>
        <taxon>Triticeae</taxon>
        <taxon>Triticinae</taxon>
        <taxon>Aegilops</taxon>
    </lineage>
</organism>
<evidence type="ECO:0000313" key="1">
    <source>
        <dbReference type="EnsemblPlants" id="AET1Gv20358700.5"/>
    </source>
</evidence>
<evidence type="ECO:0000313" key="2">
    <source>
        <dbReference type="Proteomes" id="UP000015105"/>
    </source>
</evidence>
<dbReference type="AlphaFoldDB" id="A0A452YAT0"/>
<reference evidence="2" key="2">
    <citation type="journal article" date="2017" name="Nat. Plants">
        <title>The Aegilops tauschii genome reveals multiple impacts of transposons.</title>
        <authorList>
            <person name="Zhao G."/>
            <person name="Zou C."/>
            <person name="Li K."/>
            <person name="Wang K."/>
            <person name="Li T."/>
            <person name="Gao L."/>
            <person name="Zhang X."/>
            <person name="Wang H."/>
            <person name="Yang Z."/>
            <person name="Liu X."/>
            <person name="Jiang W."/>
            <person name="Mao L."/>
            <person name="Kong X."/>
            <person name="Jiao Y."/>
            <person name="Jia J."/>
        </authorList>
    </citation>
    <scope>NUCLEOTIDE SEQUENCE [LARGE SCALE GENOMIC DNA]</scope>
    <source>
        <strain evidence="2">cv. AL8/78</strain>
    </source>
</reference>
<keyword evidence="2" id="KW-1185">Reference proteome</keyword>
<reference evidence="1" key="4">
    <citation type="submission" date="2019-03" db="UniProtKB">
        <authorList>
            <consortium name="EnsemblPlants"/>
        </authorList>
    </citation>
    <scope>IDENTIFICATION</scope>
</reference>
<proteinExistence type="predicted"/>
<reference evidence="1" key="3">
    <citation type="journal article" date="2017" name="Nature">
        <title>Genome sequence of the progenitor of the wheat D genome Aegilops tauschii.</title>
        <authorList>
            <person name="Luo M.C."/>
            <person name="Gu Y.Q."/>
            <person name="Puiu D."/>
            <person name="Wang H."/>
            <person name="Twardziok S.O."/>
            <person name="Deal K.R."/>
            <person name="Huo N."/>
            <person name="Zhu T."/>
            <person name="Wang L."/>
            <person name="Wang Y."/>
            <person name="McGuire P.E."/>
            <person name="Liu S."/>
            <person name="Long H."/>
            <person name="Ramasamy R.K."/>
            <person name="Rodriguez J.C."/>
            <person name="Van S.L."/>
            <person name="Yuan L."/>
            <person name="Wang Z."/>
            <person name="Xia Z."/>
            <person name="Xiao L."/>
            <person name="Anderson O.D."/>
            <person name="Ouyang S."/>
            <person name="Liang Y."/>
            <person name="Zimin A.V."/>
            <person name="Pertea G."/>
            <person name="Qi P."/>
            <person name="Bennetzen J.L."/>
            <person name="Dai X."/>
            <person name="Dawson M.W."/>
            <person name="Muller H.G."/>
            <person name="Kugler K."/>
            <person name="Rivarola-Duarte L."/>
            <person name="Spannagl M."/>
            <person name="Mayer K.F.X."/>
            <person name="Lu F.H."/>
            <person name="Bevan M.W."/>
            <person name="Leroy P."/>
            <person name="Li P."/>
            <person name="You F.M."/>
            <person name="Sun Q."/>
            <person name="Liu Z."/>
            <person name="Lyons E."/>
            <person name="Wicker T."/>
            <person name="Salzberg S.L."/>
            <person name="Devos K.M."/>
            <person name="Dvorak J."/>
        </authorList>
    </citation>
    <scope>NUCLEOTIDE SEQUENCE [LARGE SCALE GENOMIC DNA]</scope>
    <source>
        <strain evidence="1">cv. AL8/78</strain>
    </source>
</reference>
<reference evidence="2" key="1">
    <citation type="journal article" date="2014" name="Science">
        <title>Ancient hybridizations among the ancestral genomes of bread wheat.</title>
        <authorList>
            <consortium name="International Wheat Genome Sequencing Consortium,"/>
            <person name="Marcussen T."/>
            <person name="Sandve S.R."/>
            <person name="Heier L."/>
            <person name="Spannagl M."/>
            <person name="Pfeifer M."/>
            <person name="Jakobsen K.S."/>
            <person name="Wulff B.B."/>
            <person name="Steuernagel B."/>
            <person name="Mayer K.F."/>
            <person name="Olsen O.A."/>
        </authorList>
    </citation>
    <scope>NUCLEOTIDE SEQUENCE [LARGE SCALE GENOMIC DNA]</scope>
    <source>
        <strain evidence="2">cv. AL8/78</strain>
    </source>
</reference>
<dbReference type="Proteomes" id="UP000015105">
    <property type="component" value="Chromosome 1D"/>
</dbReference>
<dbReference type="Gramene" id="AET1Gv20358700.5">
    <property type="protein sequence ID" value="AET1Gv20358700.5"/>
    <property type="gene ID" value="AET1Gv20358700"/>
</dbReference>